<keyword evidence="1" id="KW-0238">DNA-binding</keyword>
<dbReference type="InterPro" id="IPR047057">
    <property type="entry name" value="MerR_fam"/>
</dbReference>
<dbReference type="SUPFAM" id="SSF52242">
    <property type="entry name" value="Cobalamin (vitamin B12)-binding domain"/>
    <property type="match status" value="1"/>
</dbReference>
<accession>A0A6J5YXS8</accession>
<sequence length="321" mass="34748">MLHHRGVPESHIEADYDLSVAAVAQRIGVAPATLRTWDRRYGLGPSSHTQGSHRRYSRQDVARLDVMKQLVLNGVNTAEAARLALLSDAVTSTLIPSAPSVIRAVEPDIDSNVISMTSDKVSIKALTRAVDMLDGPSCEHIIGQLIAQHGVVHTWEKILIPLLHEIGMRWELNQIGVEEEHVISESLMSQFRIFAANRHTTINNRPVVLAAAPHELHILPLYAIAAALAEHGIATRVLGARLPAEALANVVRRLRPSAVLIWSQTKGTADLSIWEAIETQRPAPATLAAGPGWGQQIPEQYACGTTLSSTLVTLATAAGRI</sequence>
<dbReference type="EMBL" id="CAESAJ010000038">
    <property type="protein sequence ID" value="CAB4335131.1"/>
    <property type="molecule type" value="Genomic_DNA"/>
</dbReference>
<reference evidence="3" key="1">
    <citation type="submission" date="2020-05" db="EMBL/GenBank/DDBJ databases">
        <authorList>
            <person name="Chiriac C."/>
            <person name="Salcher M."/>
            <person name="Ghai R."/>
            <person name="Kavagutti S V."/>
        </authorList>
    </citation>
    <scope>NUCLEOTIDE SEQUENCE</scope>
</reference>
<dbReference type="InterPro" id="IPR003759">
    <property type="entry name" value="Cbl-bd_cap"/>
</dbReference>
<dbReference type="GO" id="GO:0003677">
    <property type="term" value="F:DNA binding"/>
    <property type="evidence" value="ECO:0007669"/>
    <property type="project" value="UniProtKB-KW"/>
</dbReference>
<dbReference type="Gene3D" id="3.40.50.280">
    <property type="entry name" value="Cobalamin-binding domain"/>
    <property type="match status" value="1"/>
</dbReference>
<dbReference type="Gene3D" id="1.10.1240.10">
    <property type="entry name" value="Methionine synthase domain"/>
    <property type="match status" value="1"/>
</dbReference>
<dbReference type="Pfam" id="PF13411">
    <property type="entry name" value="MerR_1"/>
    <property type="match status" value="1"/>
</dbReference>
<protein>
    <submittedName>
        <fullName evidence="3">Unannotated protein</fullName>
    </submittedName>
</protein>
<feature type="domain" description="HTH merR-type" evidence="2">
    <location>
        <begin position="17"/>
        <end position="86"/>
    </location>
</feature>
<dbReference type="InterPro" id="IPR009061">
    <property type="entry name" value="DNA-bd_dom_put_sf"/>
</dbReference>
<dbReference type="PANTHER" id="PTHR30204">
    <property type="entry name" value="REDOX-CYCLING DRUG-SENSING TRANSCRIPTIONAL ACTIVATOR SOXR"/>
    <property type="match status" value="1"/>
</dbReference>
<dbReference type="InterPro" id="IPR036724">
    <property type="entry name" value="Cobalamin-bd_sf"/>
</dbReference>
<dbReference type="InterPro" id="IPR000551">
    <property type="entry name" value="MerR-type_HTH_dom"/>
</dbReference>
<name>A0A6J5YXS8_9ZZZZ</name>
<dbReference type="GO" id="GO:0003700">
    <property type="term" value="F:DNA-binding transcription factor activity"/>
    <property type="evidence" value="ECO:0007669"/>
    <property type="project" value="InterPro"/>
</dbReference>
<dbReference type="AlphaFoldDB" id="A0A6J5YXS8"/>
<dbReference type="InterPro" id="IPR036594">
    <property type="entry name" value="Meth_synthase_dom"/>
</dbReference>
<dbReference type="GO" id="GO:0046872">
    <property type="term" value="F:metal ion binding"/>
    <property type="evidence" value="ECO:0007669"/>
    <property type="project" value="InterPro"/>
</dbReference>
<gene>
    <name evidence="3" type="ORF">UFOPK3770_00507</name>
</gene>
<dbReference type="PANTHER" id="PTHR30204:SF97">
    <property type="entry name" value="MERR FAMILY REGULATORY PROTEIN"/>
    <property type="match status" value="1"/>
</dbReference>
<proteinExistence type="predicted"/>
<dbReference type="GO" id="GO:0031419">
    <property type="term" value="F:cobalamin binding"/>
    <property type="evidence" value="ECO:0007669"/>
    <property type="project" value="InterPro"/>
</dbReference>
<dbReference type="SMART" id="SM00422">
    <property type="entry name" value="HTH_MERR"/>
    <property type="match status" value="1"/>
</dbReference>
<dbReference type="Pfam" id="PF02607">
    <property type="entry name" value="B12-binding_2"/>
    <property type="match status" value="1"/>
</dbReference>
<evidence type="ECO:0000256" key="1">
    <source>
        <dbReference type="ARBA" id="ARBA00023125"/>
    </source>
</evidence>
<evidence type="ECO:0000313" key="3">
    <source>
        <dbReference type="EMBL" id="CAB4335131.1"/>
    </source>
</evidence>
<dbReference type="PROSITE" id="PS50937">
    <property type="entry name" value="HTH_MERR_2"/>
    <property type="match status" value="1"/>
</dbReference>
<dbReference type="Gene3D" id="1.10.1660.10">
    <property type="match status" value="1"/>
</dbReference>
<dbReference type="SUPFAM" id="SSF46955">
    <property type="entry name" value="Putative DNA-binding domain"/>
    <property type="match status" value="1"/>
</dbReference>
<dbReference type="CDD" id="cd01104">
    <property type="entry name" value="HTH_MlrA-CarA"/>
    <property type="match status" value="1"/>
</dbReference>
<organism evidence="3">
    <name type="scientific">freshwater metagenome</name>
    <dbReference type="NCBI Taxonomy" id="449393"/>
    <lineage>
        <taxon>unclassified sequences</taxon>
        <taxon>metagenomes</taxon>
        <taxon>ecological metagenomes</taxon>
    </lineage>
</organism>
<evidence type="ECO:0000259" key="2">
    <source>
        <dbReference type="PROSITE" id="PS50937"/>
    </source>
</evidence>